<name>A0A0L8KZU9_9ACTN</name>
<accession>A0A0L8KZU9</accession>
<dbReference type="Proteomes" id="UP000037251">
    <property type="component" value="Unassembled WGS sequence"/>
</dbReference>
<dbReference type="PATRIC" id="fig|67356.5.peg.6641"/>
<evidence type="ECO:0000313" key="2">
    <source>
        <dbReference type="EMBL" id="KOG31395.1"/>
    </source>
</evidence>
<dbReference type="AlphaFoldDB" id="A0A0L8KZU9"/>
<evidence type="ECO:0000313" key="3">
    <source>
        <dbReference type="Proteomes" id="UP000037251"/>
    </source>
</evidence>
<proteinExistence type="predicted"/>
<protein>
    <submittedName>
        <fullName evidence="2">Uncharacterized protein</fullName>
    </submittedName>
</protein>
<dbReference type="EMBL" id="LGUS01000197">
    <property type="protein sequence ID" value="KOG31395.1"/>
    <property type="molecule type" value="Genomic_DNA"/>
</dbReference>
<comment type="caution">
    <text evidence="2">The sequence shown here is derived from an EMBL/GenBank/DDBJ whole genome shotgun (WGS) entry which is preliminary data.</text>
</comment>
<evidence type="ECO:0000256" key="1">
    <source>
        <dbReference type="SAM" id="MobiDB-lite"/>
    </source>
</evidence>
<sequence>MMLAGDGEPMTLRHDADLAGQEALSEGDDIMTAATGKQSTEPHRLTPIAPDHSGRTRLRLRRTAAAVLLRRHLGGAGWARAR</sequence>
<organism evidence="2 3">
    <name type="scientific">Streptomyces resistomycificus</name>
    <dbReference type="NCBI Taxonomy" id="67356"/>
    <lineage>
        <taxon>Bacteria</taxon>
        <taxon>Bacillati</taxon>
        <taxon>Actinomycetota</taxon>
        <taxon>Actinomycetes</taxon>
        <taxon>Kitasatosporales</taxon>
        <taxon>Streptomycetaceae</taxon>
        <taxon>Streptomyces</taxon>
        <taxon>Streptomyces aurantiacus group</taxon>
    </lineage>
</organism>
<reference evidence="3" key="1">
    <citation type="submission" date="2015-07" db="EMBL/GenBank/DDBJ databases">
        <authorList>
            <person name="Ju K.-S."/>
            <person name="Doroghazi J.R."/>
            <person name="Metcalf W.W."/>
        </authorList>
    </citation>
    <scope>NUCLEOTIDE SEQUENCE [LARGE SCALE GENOMIC DNA]</scope>
    <source>
        <strain evidence="3">NRRL 2290</strain>
    </source>
</reference>
<keyword evidence="3" id="KW-1185">Reference proteome</keyword>
<gene>
    <name evidence="2" type="ORF">ADK37_31010</name>
</gene>
<feature type="region of interest" description="Disordered" evidence="1">
    <location>
        <begin position="34"/>
        <end position="55"/>
    </location>
</feature>